<dbReference type="EMBL" id="BAABLK010000025">
    <property type="protein sequence ID" value="GAA5226964.1"/>
    <property type="molecule type" value="Genomic_DNA"/>
</dbReference>
<dbReference type="Proteomes" id="UP001501257">
    <property type="component" value="Unassembled WGS sequence"/>
</dbReference>
<accession>A0ABP9TJB2</accession>
<name>A0ABP9TJB2_9MICC</name>
<proteinExistence type="predicted"/>
<sequence length="113" mass="12265">MSSQLGLDALPGFEDDMAALPTQELRIMAVGLLVEVAKGTLTGQGLDDRVSTGDLSDCFKLYFDTDTKQKPRFRLVYRIEDGKVKAVQAVSVGERKGLAAYVAAVKRLGRTSK</sequence>
<protein>
    <recommendedName>
        <fullName evidence="3">Addiction module toxin RelE</fullName>
    </recommendedName>
</protein>
<reference evidence="2" key="1">
    <citation type="journal article" date="2019" name="Int. J. Syst. Evol. Microbiol.">
        <title>The Global Catalogue of Microorganisms (GCM) 10K type strain sequencing project: providing services to taxonomists for standard genome sequencing and annotation.</title>
        <authorList>
            <consortium name="The Broad Institute Genomics Platform"/>
            <consortium name="The Broad Institute Genome Sequencing Center for Infectious Disease"/>
            <person name="Wu L."/>
            <person name="Ma J."/>
        </authorList>
    </citation>
    <scope>NUCLEOTIDE SEQUENCE [LARGE SCALE GENOMIC DNA]</scope>
    <source>
        <strain evidence="2">JCM 18952</strain>
    </source>
</reference>
<comment type="caution">
    <text evidence="1">The sequence shown here is derived from an EMBL/GenBank/DDBJ whole genome shotgun (WGS) entry which is preliminary data.</text>
</comment>
<evidence type="ECO:0008006" key="3">
    <source>
        <dbReference type="Google" id="ProtNLM"/>
    </source>
</evidence>
<evidence type="ECO:0000313" key="1">
    <source>
        <dbReference type="EMBL" id="GAA5226964.1"/>
    </source>
</evidence>
<keyword evidence="2" id="KW-1185">Reference proteome</keyword>
<gene>
    <name evidence="1" type="ORF">GCM10025778_14970</name>
</gene>
<organism evidence="1 2">
    <name type="scientific">Paeniglutamicibacter antarcticus</name>
    <dbReference type="NCBI Taxonomy" id="494023"/>
    <lineage>
        <taxon>Bacteria</taxon>
        <taxon>Bacillati</taxon>
        <taxon>Actinomycetota</taxon>
        <taxon>Actinomycetes</taxon>
        <taxon>Micrococcales</taxon>
        <taxon>Micrococcaceae</taxon>
        <taxon>Paeniglutamicibacter</taxon>
    </lineage>
</organism>
<evidence type="ECO:0000313" key="2">
    <source>
        <dbReference type="Proteomes" id="UP001501257"/>
    </source>
</evidence>
<dbReference type="RefSeq" id="WP_345467348.1">
    <property type="nucleotide sequence ID" value="NZ_BAABLK010000025.1"/>
</dbReference>